<evidence type="ECO:0000313" key="5">
    <source>
        <dbReference type="Proteomes" id="UP000008957"/>
    </source>
</evidence>
<reference evidence="5" key="1">
    <citation type="submission" date="2010-03" db="EMBL/GenBank/DDBJ databases">
        <title>The genome sequence of Synergistetes sp. SGP1.</title>
        <authorList>
            <consortium name="metaHIT consortium -- http://www.metahit.eu/"/>
            <person name="Pajon A."/>
            <person name="Turner K."/>
            <person name="Parkhill J."/>
            <person name="Wade W."/>
            <person name="Vartoukian S."/>
        </authorList>
    </citation>
    <scope>NUCLEOTIDE SEQUENCE [LARGE SCALE GENOMIC DNA]</scope>
    <source>
        <strain evidence="5">SGP1</strain>
    </source>
</reference>
<feature type="domain" description="CzcB-like barrel-sandwich hybrid" evidence="3">
    <location>
        <begin position="82"/>
        <end position="208"/>
    </location>
</feature>
<dbReference type="Proteomes" id="UP000008957">
    <property type="component" value="Chromosome"/>
</dbReference>
<dbReference type="InterPro" id="IPR058647">
    <property type="entry name" value="BSH_CzcB-like"/>
</dbReference>
<keyword evidence="5" id="KW-1185">Reference proteome</keyword>
<evidence type="ECO:0000313" key="4">
    <source>
        <dbReference type="EMBL" id="CBL29017.1"/>
    </source>
</evidence>
<organism evidence="4 5">
    <name type="scientific">Fretibacterium fastidiosum</name>
    <dbReference type="NCBI Taxonomy" id="651822"/>
    <lineage>
        <taxon>Bacteria</taxon>
        <taxon>Thermotogati</taxon>
        <taxon>Synergistota</taxon>
        <taxon>Synergistia</taxon>
        <taxon>Synergistales</taxon>
        <taxon>Aminobacteriaceae</taxon>
        <taxon>Fretibacterium</taxon>
    </lineage>
</organism>
<reference evidence="4 5" key="2">
    <citation type="submission" date="2010-03" db="EMBL/GenBank/DDBJ databases">
        <authorList>
            <person name="Pajon A."/>
        </authorList>
    </citation>
    <scope>NUCLEOTIDE SEQUENCE [LARGE SCALE GENOMIC DNA]</scope>
    <source>
        <strain evidence="4 5">SGP1</strain>
    </source>
</reference>
<evidence type="ECO:0000256" key="2">
    <source>
        <dbReference type="SAM" id="MobiDB-lite"/>
    </source>
</evidence>
<name>A0AB94IZ63_9BACT</name>
<feature type="compositionally biased region" description="Basic residues" evidence="2">
    <location>
        <begin position="346"/>
        <end position="361"/>
    </location>
</feature>
<feature type="region of interest" description="Disordered" evidence="2">
    <location>
        <begin position="283"/>
        <end position="374"/>
    </location>
</feature>
<proteinExistence type="inferred from homology"/>
<dbReference type="Pfam" id="PF25973">
    <property type="entry name" value="BSH_CzcB"/>
    <property type="match status" value="1"/>
</dbReference>
<evidence type="ECO:0000259" key="3">
    <source>
        <dbReference type="Pfam" id="PF25973"/>
    </source>
</evidence>
<dbReference type="GO" id="GO:0015562">
    <property type="term" value="F:efflux transmembrane transporter activity"/>
    <property type="evidence" value="ECO:0007669"/>
    <property type="project" value="TreeGrafter"/>
</dbReference>
<comment type="similarity">
    <text evidence="1">Belongs to the membrane fusion protein (MFP) (TC 8.A.1) family.</text>
</comment>
<sequence>MWRNLMGVLNKVRVLLWVGALAMVGTLVTVQVMAKMEQAEANLRSLERETETVYPVTTEVLKTSDWNTWRSYYGQGKSAHTQNVTAYEREIVRAVHVQVGDRVKPGQTVVTLMVADRGARVQAQLTGYDEAKLNYNRLKELHAKGGISQSEVDSAYATLKSAEAQLKSSQSTLQRTELKASIEGIVAARNVEAGEVAEAGMTLIAIVDPREMEAELMVSKKDIFKINRNTSVDVYVDGVRSAGWVKRTSPEAQTGSGLYPVVVGLPEKSGILPGSYLEGRFFGGPSAGRHRHPLQRRDLPQRRPGRVPGVGRRGPQRPHHHGRRARGPRGGHLGAQGGRRTDRQRQPRALRGRRHHAGRARRGSEDVGGTRLTP</sequence>
<accession>A0AB94IZ63</accession>
<dbReference type="NCBIfam" id="TIGR01730">
    <property type="entry name" value="RND_mfp"/>
    <property type="match status" value="1"/>
</dbReference>
<dbReference type="SUPFAM" id="SSF111369">
    <property type="entry name" value="HlyD-like secretion proteins"/>
    <property type="match status" value="1"/>
</dbReference>
<dbReference type="Gene3D" id="1.10.287.470">
    <property type="entry name" value="Helix hairpin bin"/>
    <property type="match status" value="1"/>
</dbReference>
<dbReference type="GO" id="GO:1990281">
    <property type="term" value="C:efflux pump complex"/>
    <property type="evidence" value="ECO:0007669"/>
    <property type="project" value="TreeGrafter"/>
</dbReference>
<dbReference type="KEGG" id="sbr:SY1_23760"/>
<gene>
    <name evidence="4" type="ORF">SY1_23760</name>
</gene>
<evidence type="ECO:0000256" key="1">
    <source>
        <dbReference type="ARBA" id="ARBA00009477"/>
    </source>
</evidence>
<dbReference type="AlphaFoldDB" id="A0AB94IZ63"/>
<dbReference type="PANTHER" id="PTHR30469">
    <property type="entry name" value="MULTIDRUG RESISTANCE PROTEIN MDTA"/>
    <property type="match status" value="1"/>
</dbReference>
<protein>
    <submittedName>
        <fullName evidence="4">RND family efflux transporter, MFP subunit</fullName>
    </submittedName>
</protein>
<dbReference type="Gene3D" id="2.40.50.100">
    <property type="match status" value="1"/>
</dbReference>
<dbReference type="PANTHER" id="PTHR30469:SF15">
    <property type="entry name" value="HLYD FAMILY OF SECRETION PROTEINS"/>
    <property type="match status" value="1"/>
</dbReference>
<feature type="compositionally biased region" description="Basic residues" evidence="2">
    <location>
        <begin position="314"/>
        <end position="329"/>
    </location>
</feature>
<dbReference type="EMBL" id="FP929056">
    <property type="protein sequence ID" value="CBL29017.1"/>
    <property type="molecule type" value="Genomic_DNA"/>
</dbReference>
<dbReference type="InterPro" id="IPR006143">
    <property type="entry name" value="RND_pump_MFP"/>
</dbReference>